<dbReference type="Pfam" id="PF02518">
    <property type="entry name" value="HATPase_c"/>
    <property type="match status" value="1"/>
</dbReference>
<dbReference type="InterPro" id="IPR003594">
    <property type="entry name" value="HATPase_dom"/>
</dbReference>
<dbReference type="EC" id="2.7.13.3" evidence="2"/>
<proteinExistence type="predicted"/>
<organism evidence="5 6">
    <name type="scientific">Motilimonas cestriensis</name>
    <dbReference type="NCBI Taxonomy" id="2742685"/>
    <lineage>
        <taxon>Bacteria</taxon>
        <taxon>Pseudomonadati</taxon>
        <taxon>Pseudomonadota</taxon>
        <taxon>Gammaproteobacteria</taxon>
        <taxon>Alteromonadales</taxon>
        <taxon>Alteromonadales genera incertae sedis</taxon>
        <taxon>Motilimonas</taxon>
    </lineage>
</organism>
<dbReference type="RefSeq" id="WP_233052784.1">
    <property type="nucleotide sequence ID" value="NZ_JAIMJA010000009.1"/>
</dbReference>
<evidence type="ECO:0000313" key="6">
    <source>
        <dbReference type="Proteomes" id="UP001201273"/>
    </source>
</evidence>
<evidence type="ECO:0000313" key="5">
    <source>
        <dbReference type="EMBL" id="MCE2595295.1"/>
    </source>
</evidence>
<dbReference type="SMART" id="SM00387">
    <property type="entry name" value="HATPase_c"/>
    <property type="match status" value="1"/>
</dbReference>
<dbReference type="Proteomes" id="UP001201273">
    <property type="component" value="Unassembled WGS sequence"/>
</dbReference>
<feature type="domain" description="Histidine kinase" evidence="4">
    <location>
        <begin position="15"/>
        <end position="229"/>
    </location>
</feature>
<dbReference type="Gene3D" id="3.30.565.10">
    <property type="entry name" value="Histidine kinase-like ATPase, C-terminal domain"/>
    <property type="match status" value="1"/>
</dbReference>
<dbReference type="InterPro" id="IPR036890">
    <property type="entry name" value="HATPase_C_sf"/>
</dbReference>
<accession>A0ABS8WD75</accession>
<dbReference type="GO" id="GO:0016301">
    <property type="term" value="F:kinase activity"/>
    <property type="evidence" value="ECO:0007669"/>
    <property type="project" value="UniProtKB-KW"/>
</dbReference>
<dbReference type="InterPro" id="IPR036097">
    <property type="entry name" value="HisK_dim/P_sf"/>
</dbReference>
<dbReference type="EMBL" id="JAIMJA010000009">
    <property type="protein sequence ID" value="MCE2595295.1"/>
    <property type="molecule type" value="Genomic_DNA"/>
</dbReference>
<comment type="catalytic activity">
    <reaction evidence="1">
        <text>ATP + protein L-histidine = ADP + protein N-phospho-L-histidine.</text>
        <dbReference type="EC" id="2.7.13.3"/>
    </reaction>
</comment>
<dbReference type="PRINTS" id="PR00344">
    <property type="entry name" value="BCTRLSENSOR"/>
</dbReference>
<evidence type="ECO:0000256" key="2">
    <source>
        <dbReference type="ARBA" id="ARBA00012438"/>
    </source>
</evidence>
<dbReference type="PANTHER" id="PTHR43547:SF2">
    <property type="entry name" value="HYBRID SIGNAL TRANSDUCTION HISTIDINE KINASE C"/>
    <property type="match status" value="1"/>
</dbReference>
<dbReference type="PROSITE" id="PS50109">
    <property type="entry name" value="HIS_KIN"/>
    <property type="match status" value="1"/>
</dbReference>
<sequence length="229" mass="25881">MSQNDNLDFAAVLATAVHDMKNSLFMLLQSIETLSADSENDPPEKRQQIATLHYEASRLNSGLMQILALYRYEREQLPINIAEHFVYDILEEQVGRNQTFYQNKNVDISLNVDPDLSWYFDGELIAYLINDILVNALRYTKDKVRVSAKIHNMKLEILVEDNGQGYPDEMLKIGENTLADFDVTRGRTGLGLFFAKKIAAAHEIKNNTGHISLKNGGELGGSQFMLTLP</sequence>
<dbReference type="InterPro" id="IPR004358">
    <property type="entry name" value="Sig_transdc_His_kin-like_C"/>
</dbReference>
<keyword evidence="5" id="KW-0418">Kinase</keyword>
<reference evidence="5 6" key="1">
    <citation type="journal article" date="2022" name="Environ. Microbiol. Rep.">
        <title>Eco-phylogenetic analyses reveal divergent evolution of vitamin B12 metabolism in the marine bacterial family 'Psychromonadaceae'.</title>
        <authorList>
            <person name="Jin X."/>
            <person name="Yang Y."/>
            <person name="Cao H."/>
            <person name="Gao B."/>
            <person name="Zhao Z."/>
        </authorList>
    </citation>
    <scope>NUCLEOTIDE SEQUENCE [LARGE SCALE GENOMIC DNA]</scope>
    <source>
        <strain evidence="5 6">MKS20</strain>
    </source>
</reference>
<evidence type="ECO:0000259" key="4">
    <source>
        <dbReference type="PROSITE" id="PS50109"/>
    </source>
</evidence>
<dbReference type="SUPFAM" id="SSF55874">
    <property type="entry name" value="ATPase domain of HSP90 chaperone/DNA topoisomerase II/histidine kinase"/>
    <property type="match status" value="1"/>
</dbReference>
<dbReference type="PANTHER" id="PTHR43547">
    <property type="entry name" value="TWO-COMPONENT HISTIDINE KINASE"/>
    <property type="match status" value="1"/>
</dbReference>
<evidence type="ECO:0000256" key="1">
    <source>
        <dbReference type="ARBA" id="ARBA00000085"/>
    </source>
</evidence>
<dbReference type="SUPFAM" id="SSF47384">
    <property type="entry name" value="Homodimeric domain of signal transducing histidine kinase"/>
    <property type="match status" value="1"/>
</dbReference>
<comment type="caution">
    <text evidence="5">The sequence shown here is derived from an EMBL/GenBank/DDBJ whole genome shotgun (WGS) entry which is preliminary data.</text>
</comment>
<evidence type="ECO:0000256" key="3">
    <source>
        <dbReference type="ARBA" id="ARBA00022553"/>
    </source>
</evidence>
<protein>
    <recommendedName>
        <fullName evidence="2">histidine kinase</fullName>
        <ecNumber evidence="2">2.7.13.3</ecNumber>
    </recommendedName>
</protein>
<dbReference type="Gene3D" id="1.10.287.130">
    <property type="match status" value="1"/>
</dbReference>
<keyword evidence="6" id="KW-1185">Reference proteome</keyword>
<keyword evidence="5" id="KW-0808">Transferase</keyword>
<gene>
    <name evidence="5" type="ORF">K6Y31_10755</name>
</gene>
<dbReference type="InterPro" id="IPR005467">
    <property type="entry name" value="His_kinase_dom"/>
</dbReference>
<keyword evidence="3" id="KW-0597">Phosphoprotein</keyword>
<name>A0ABS8WD75_9GAMM</name>